<proteinExistence type="predicted"/>
<reference evidence="2 3" key="1">
    <citation type="submission" date="2013-06" db="EMBL/GenBank/DDBJ databases">
        <authorList>
            <person name="Weinstock G."/>
            <person name="Sodergren E."/>
            <person name="Lobos E.A."/>
            <person name="Fulton L."/>
            <person name="Fulton R."/>
            <person name="Courtney L."/>
            <person name="Fronick C."/>
            <person name="O'Laughlin M."/>
            <person name="Godfrey J."/>
            <person name="Wilson R.M."/>
            <person name="Miner T."/>
            <person name="Farmer C."/>
            <person name="Delehaunty K."/>
            <person name="Cordes M."/>
            <person name="Minx P."/>
            <person name="Tomlinson C."/>
            <person name="Chen J."/>
            <person name="Wollam A."/>
            <person name="Pepin K.H."/>
            <person name="Bhonagiri V."/>
            <person name="Zhang X."/>
            <person name="Warren W."/>
            <person name="Mitreva M."/>
            <person name="Mardis E.R."/>
            <person name="Wilson R.K."/>
        </authorList>
    </citation>
    <scope>NUCLEOTIDE SEQUENCE [LARGE SCALE GENOMIC DNA]</scope>
    <source>
        <strain evidence="2 3">RP2S-4</strain>
    </source>
</reference>
<evidence type="ECO:0000313" key="3">
    <source>
        <dbReference type="Proteomes" id="UP000015750"/>
    </source>
</evidence>
<dbReference type="RefSeq" id="WP_016627033.1">
    <property type="nucleotide sequence ID" value="NZ_KE351820.1"/>
</dbReference>
<evidence type="ECO:0000313" key="2">
    <source>
        <dbReference type="EMBL" id="EPI10832.1"/>
    </source>
</evidence>
<gene>
    <name evidence="2" type="ORF">D358_00560</name>
</gene>
<name>A0ABC9TMF8_ENTFL</name>
<keyword evidence="1" id="KW-0175">Coiled coil</keyword>
<sequence>MLDAAVKALKEIEKNRRKMMIQLYGSHKYATASTRKSLIKEQSRQLKEEVKSLDQQFSSKLSSAAKGKWVDSAKKEVGQISSKFN</sequence>
<comment type="caution">
    <text evidence="2">The sequence shown here is derived from an EMBL/GenBank/DDBJ whole genome shotgun (WGS) entry which is preliminary data.</text>
</comment>
<protein>
    <submittedName>
        <fullName evidence="2">Uncharacterized protein</fullName>
    </submittedName>
</protein>
<accession>A0ABC9TMF8</accession>
<dbReference type="EMBL" id="ATIR01000015">
    <property type="protein sequence ID" value="EPI10832.1"/>
    <property type="molecule type" value="Genomic_DNA"/>
</dbReference>
<organism evidence="2 3">
    <name type="scientific">Enterococcus faecalis RP2S-4</name>
    <dbReference type="NCBI Taxonomy" id="1244145"/>
    <lineage>
        <taxon>Bacteria</taxon>
        <taxon>Bacillati</taxon>
        <taxon>Bacillota</taxon>
        <taxon>Bacilli</taxon>
        <taxon>Lactobacillales</taxon>
        <taxon>Enterococcaceae</taxon>
        <taxon>Enterococcus</taxon>
    </lineage>
</organism>
<evidence type="ECO:0000256" key="1">
    <source>
        <dbReference type="SAM" id="Coils"/>
    </source>
</evidence>
<dbReference type="AlphaFoldDB" id="A0ABC9TMF8"/>
<feature type="coiled-coil region" evidence="1">
    <location>
        <begin position="2"/>
        <end position="56"/>
    </location>
</feature>
<dbReference type="Proteomes" id="UP000015750">
    <property type="component" value="Unassembled WGS sequence"/>
</dbReference>